<evidence type="ECO:0000313" key="2">
    <source>
        <dbReference type="EMBL" id="RKU45564.1"/>
    </source>
</evidence>
<evidence type="ECO:0000313" key="3">
    <source>
        <dbReference type="Proteomes" id="UP000275385"/>
    </source>
</evidence>
<keyword evidence="1" id="KW-0732">Signal</keyword>
<reference evidence="2 3" key="1">
    <citation type="submission" date="2018-08" db="EMBL/GenBank/DDBJ databases">
        <title>Draft genome of the lignicolous fungus Coniochaeta pulveracea.</title>
        <authorList>
            <person name="Borstlap C.J."/>
            <person name="De Witt R.N."/>
            <person name="Botha A."/>
            <person name="Volschenk H."/>
        </authorList>
    </citation>
    <scope>NUCLEOTIDE SEQUENCE [LARGE SCALE GENOMIC DNA]</scope>
    <source>
        <strain evidence="2 3">CAB683</strain>
    </source>
</reference>
<comment type="caution">
    <text evidence="2">The sequence shown here is derived from an EMBL/GenBank/DDBJ whole genome shotgun (WGS) entry which is preliminary data.</text>
</comment>
<sequence length="208" mass="22926">MQPQRSLTTLIFAFISLVQAVDVCVPGPEEMCNFGLQGVVWDEVDGAYLHDHNCKQIAEQHSETLVGDKWTITSNGVSPNVFVYPKITQGKYGDITDIKFTAGNFVHDGPLECRNETVEDPGVHRMQCRAFYPCDPAQFRRAAELTTITLPPSSTTTITTTSIRTLDTTRTLKPTITLTPTPMTTTYTDDPTTTTKTVSPTVFTTTVS</sequence>
<feature type="signal peptide" evidence="1">
    <location>
        <begin position="1"/>
        <end position="20"/>
    </location>
</feature>
<organism evidence="2 3">
    <name type="scientific">Coniochaeta pulveracea</name>
    <dbReference type="NCBI Taxonomy" id="177199"/>
    <lineage>
        <taxon>Eukaryota</taxon>
        <taxon>Fungi</taxon>
        <taxon>Dikarya</taxon>
        <taxon>Ascomycota</taxon>
        <taxon>Pezizomycotina</taxon>
        <taxon>Sordariomycetes</taxon>
        <taxon>Sordariomycetidae</taxon>
        <taxon>Coniochaetales</taxon>
        <taxon>Coniochaetaceae</taxon>
        <taxon>Coniochaeta</taxon>
    </lineage>
</organism>
<dbReference type="EMBL" id="QVQW01000020">
    <property type="protein sequence ID" value="RKU45564.1"/>
    <property type="molecule type" value="Genomic_DNA"/>
</dbReference>
<keyword evidence="3" id="KW-1185">Reference proteome</keyword>
<gene>
    <name evidence="2" type="ORF">DL546_006671</name>
</gene>
<proteinExistence type="predicted"/>
<dbReference type="Proteomes" id="UP000275385">
    <property type="component" value="Unassembled WGS sequence"/>
</dbReference>
<protein>
    <submittedName>
        <fullName evidence="2">Uncharacterized protein</fullName>
    </submittedName>
</protein>
<feature type="chain" id="PRO_5019165407" evidence="1">
    <location>
        <begin position="21"/>
        <end position="208"/>
    </location>
</feature>
<dbReference type="AlphaFoldDB" id="A0A420YCI8"/>
<accession>A0A420YCI8</accession>
<name>A0A420YCI8_9PEZI</name>
<evidence type="ECO:0000256" key="1">
    <source>
        <dbReference type="SAM" id="SignalP"/>
    </source>
</evidence>